<feature type="coiled-coil region" evidence="7">
    <location>
        <begin position="134"/>
        <end position="197"/>
    </location>
</feature>
<dbReference type="SUPFAM" id="SSF57850">
    <property type="entry name" value="RING/U-box"/>
    <property type="match status" value="1"/>
</dbReference>
<dbReference type="Gene3D" id="1.25.40.10">
    <property type="entry name" value="Tetratricopeptide repeat domain"/>
    <property type="match status" value="1"/>
</dbReference>
<dbReference type="InterPro" id="IPR013083">
    <property type="entry name" value="Znf_RING/FYVE/PHD"/>
</dbReference>
<name>A0A6G1I553_9PEZI</name>
<dbReference type="GO" id="GO:0000209">
    <property type="term" value="P:protein polyubiquitination"/>
    <property type="evidence" value="ECO:0007669"/>
    <property type="project" value="TreeGrafter"/>
</dbReference>
<keyword evidence="4" id="KW-0833">Ubl conjugation pathway</keyword>
<dbReference type="Gene3D" id="3.30.40.10">
    <property type="entry name" value="Zinc/RING finger domain, C3HC4 (zinc finger)"/>
    <property type="match status" value="1"/>
</dbReference>
<dbReference type="InterPro" id="IPR041312">
    <property type="entry name" value="CHIP_TPR_N"/>
</dbReference>
<protein>
    <submittedName>
        <fullName evidence="9">U-box-domain-containing protein</fullName>
    </submittedName>
</protein>
<evidence type="ECO:0000313" key="10">
    <source>
        <dbReference type="Proteomes" id="UP000799640"/>
    </source>
</evidence>
<dbReference type="InterPro" id="IPR011990">
    <property type="entry name" value="TPR-like_helical_dom_sf"/>
</dbReference>
<evidence type="ECO:0000256" key="5">
    <source>
        <dbReference type="ARBA" id="ARBA00023110"/>
    </source>
</evidence>
<dbReference type="AlphaFoldDB" id="A0A6G1I553"/>
<evidence type="ECO:0000256" key="6">
    <source>
        <dbReference type="PROSITE-ProRule" id="PRU00339"/>
    </source>
</evidence>
<keyword evidence="5" id="KW-0697">Rotamase</keyword>
<dbReference type="GO" id="GO:0003755">
    <property type="term" value="F:peptidyl-prolyl cis-trans isomerase activity"/>
    <property type="evidence" value="ECO:0007669"/>
    <property type="project" value="UniProtKB-KW"/>
</dbReference>
<evidence type="ECO:0000256" key="2">
    <source>
        <dbReference type="ARBA" id="ARBA00022679"/>
    </source>
</evidence>
<dbReference type="GO" id="GO:0006515">
    <property type="term" value="P:protein quality control for misfolded or incompletely synthesized proteins"/>
    <property type="evidence" value="ECO:0007669"/>
    <property type="project" value="TreeGrafter"/>
</dbReference>
<dbReference type="OrthoDB" id="629492at2759"/>
<organism evidence="9 10">
    <name type="scientific">Trichodelitschia bisporula</name>
    <dbReference type="NCBI Taxonomy" id="703511"/>
    <lineage>
        <taxon>Eukaryota</taxon>
        <taxon>Fungi</taxon>
        <taxon>Dikarya</taxon>
        <taxon>Ascomycota</taxon>
        <taxon>Pezizomycotina</taxon>
        <taxon>Dothideomycetes</taxon>
        <taxon>Dothideomycetes incertae sedis</taxon>
        <taxon>Phaeotrichales</taxon>
        <taxon>Phaeotrichaceae</taxon>
        <taxon>Trichodelitschia</taxon>
    </lineage>
</organism>
<dbReference type="GO" id="GO:0045862">
    <property type="term" value="P:positive regulation of proteolysis"/>
    <property type="evidence" value="ECO:0007669"/>
    <property type="project" value="TreeGrafter"/>
</dbReference>
<evidence type="ECO:0000259" key="8">
    <source>
        <dbReference type="PROSITE" id="PS51698"/>
    </source>
</evidence>
<keyword evidence="5" id="KW-0413">Isomerase</keyword>
<evidence type="ECO:0000256" key="7">
    <source>
        <dbReference type="SAM" id="Coils"/>
    </source>
</evidence>
<dbReference type="GO" id="GO:0005737">
    <property type="term" value="C:cytoplasm"/>
    <property type="evidence" value="ECO:0007669"/>
    <property type="project" value="TreeGrafter"/>
</dbReference>
<evidence type="ECO:0000256" key="3">
    <source>
        <dbReference type="ARBA" id="ARBA00022737"/>
    </source>
</evidence>
<comment type="catalytic activity">
    <reaction evidence="1">
        <text>S-ubiquitinyl-[E2 ubiquitin-conjugating enzyme]-L-cysteine + [acceptor protein]-L-lysine = [E2 ubiquitin-conjugating enzyme]-L-cysteine + N(6)-ubiquitinyl-[acceptor protein]-L-lysine.</text>
        <dbReference type="EC" id="2.3.2.27"/>
    </reaction>
</comment>
<dbReference type="Pfam" id="PF13414">
    <property type="entry name" value="TPR_11"/>
    <property type="match status" value="1"/>
</dbReference>
<dbReference type="InterPro" id="IPR019734">
    <property type="entry name" value="TPR_rpt"/>
</dbReference>
<dbReference type="GO" id="GO:0061630">
    <property type="term" value="F:ubiquitin protein ligase activity"/>
    <property type="evidence" value="ECO:0007669"/>
    <property type="project" value="UniProtKB-EC"/>
</dbReference>
<evidence type="ECO:0000256" key="4">
    <source>
        <dbReference type="ARBA" id="ARBA00022786"/>
    </source>
</evidence>
<feature type="repeat" description="TPR" evidence="6">
    <location>
        <begin position="6"/>
        <end position="39"/>
    </location>
</feature>
<dbReference type="EMBL" id="ML996689">
    <property type="protein sequence ID" value="KAF2403410.1"/>
    <property type="molecule type" value="Genomic_DNA"/>
</dbReference>
<proteinExistence type="predicted"/>
<dbReference type="GO" id="GO:0071218">
    <property type="term" value="P:cellular response to misfolded protein"/>
    <property type="evidence" value="ECO:0007669"/>
    <property type="project" value="TreeGrafter"/>
</dbReference>
<dbReference type="Pfam" id="PF04564">
    <property type="entry name" value="U-box"/>
    <property type="match status" value="1"/>
</dbReference>
<dbReference type="SMART" id="SM00504">
    <property type="entry name" value="Ubox"/>
    <property type="match status" value="1"/>
</dbReference>
<dbReference type="GO" id="GO:0043161">
    <property type="term" value="P:proteasome-mediated ubiquitin-dependent protein catabolic process"/>
    <property type="evidence" value="ECO:0007669"/>
    <property type="project" value="TreeGrafter"/>
</dbReference>
<dbReference type="GO" id="GO:0051087">
    <property type="term" value="F:protein-folding chaperone binding"/>
    <property type="evidence" value="ECO:0007669"/>
    <property type="project" value="TreeGrafter"/>
</dbReference>
<dbReference type="SMART" id="SM00028">
    <property type="entry name" value="TPR"/>
    <property type="match status" value="3"/>
</dbReference>
<evidence type="ECO:0000256" key="1">
    <source>
        <dbReference type="ARBA" id="ARBA00000900"/>
    </source>
</evidence>
<keyword evidence="6" id="KW-0802">TPR repeat</keyword>
<dbReference type="PROSITE" id="PS50005">
    <property type="entry name" value="TPR"/>
    <property type="match status" value="1"/>
</dbReference>
<feature type="domain" description="U-box" evidence="8">
    <location>
        <begin position="210"/>
        <end position="283"/>
    </location>
</feature>
<dbReference type="PANTHER" id="PTHR46803">
    <property type="entry name" value="E3 UBIQUITIN-PROTEIN LIGASE CHIP"/>
    <property type="match status" value="1"/>
</dbReference>
<evidence type="ECO:0000313" key="9">
    <source>
        <dbReference type="EMBL" id="KAF2403410.1"/>
    </source>
</evidence>
<gene>
    <name evidence="9" type="ORF">EJ06DRAFT_504492</name>
</gene>
<dbReference type="SUPFAM" id="SSF48452">
    <property type="entry name" value="TPR-like"/>
    <property type="match status" value="1"/>
</dbReference>
<sequence length="287" mass="33309">MSAYAAEQLKEKGNAHFKAGEYEEAVALYSQAIQKHSTNPLLYTNRANARLKLGLWEEVIDDCLHSIELLQDNMKAYYFLAQAQLELNHPNEALVSAKTAYDLCSKSFTQTSSAFAISAFVLKCKRAKWELRERDRLRRRNALLDELETKLEQDRNRELESIKDQHEQGVLGDVAAREEMDEVRQTYEDKVTELRNVFAIADPQNMTKREIPEYLVDDISFEIMHDPVVTKHGHSYERATIIEHIKRNPSDPLTREALFIHDLRPNIALKKACDAFWEQHPGCEFEW</sequence>
<dbReference type="Pfam" id="PF18391">
    <property type="entry name" value="CHIP_TPR_N"/>
    <property type="match status" value="1"/>
</dbReference>
<accession>A0A6G1I553</accession>
<dbReference type="Gene3D" id="6.10.140.2020">
    <property type="match status" value="1"/>
</dbReference>
<keyword evidence="2" id="KW-0808">Transferase</keyword>
<dbReference type="Proteomes" id="UP000799640">
    <property type="component" value="Unassembled WGS sequence"/>
</dbReference>
<dbReference type="PANTHER" id="PTHR46803:SF2">
    <property type="entry name" value="E3 UBIQUITIN-PROTEIN LIGASE CHIP"/>
    <property type="match status" value="1"/>
</dbReference>
<keyword evidence="10" id="KW-1185">Reference proteome</keyword>
<keyword evidence="7" id="KW-0175">Coiled coil</keyword>
<keyword evidence="3" id="KW-0677">Repeat</keyword>
<dbReference type="InterPro" id="IPR003613">
    <property type="entry name" value="Ubox_domain"/>
</dbReference>
<reference evidence="9" key="1">
    <citation type="journal article" date="2020" name="Stud. Mycol.">
        <title>101 Dothideomycetes genomes: a test case for predicting lifestyles and emergence of pathogens.</title>
        <authorList>
            <person name="Haridas S."/>
            <person name="Albert R."/>
            <person name="Binder M."/>
            <person name="Bloem J."/>
            <person name="Labutti K."/>
            <person name="Salamov A."/>
            <person name="Andreopoulos B."/>
            <person name="Baker S."/>
            <person name="Barry K."/>
            <person name="Bills G."/>
            <person name="Bluhm B."/>
            <person name="Cannon C."/>
            <person name="Castanera R."/>
            <person name="Culley D."/>
            <person name="Daum C."/>
            <person name="Ezra D."/>
            <person name="Gonzalez J."/>
            <person name="Henrissat B."/>
            <person name="Kuo A."/>
            <person name="Liang C."/>
            <person name="Lipzen A."/>
            <person name="Lutzoni F."/>
            <person name="Magnuson J."/>
            <person name="Mondo S."/>
            <person name="Nolan M."/>
            <person name="Ohm R."/>
            <person name="Pangilinan J."/>
            <person name="Park H.-J."/>
            <person name="Ramirez L."/>
            <person name="Alfaro M."/>
            <person name="Sun H."/>
            <person name="Tritt A."/>
            <person name="Yoshinaga Y."/>
            <person name="Zwiers L.-H."/>
            <person name="Turgeon B."/>
            <person name="Goodwin S."/>
            <person name="Spatafora J."/>
            <person name="Crous P."/>
            <person name="Grigoriev I."/>
        </authorList>
    </citation>
    <scope>NUCLEOTIDE SEQUENCE</scope>
    <source>
        <strain evidence="9">CBS 262.69</strain>
    </source>
</reference>
<dbReference type="PROSITE" id="PS51698">
    <property type="entry name" value="U_BOX"/>
    <property type="match status" value="1"/>
</dbReference>